<reference evidence="2" key="2">
    <citation type="journal article" date="2017" name="J. Med. Entomol.">
        <title>Transcriptome Analysis of the Triatoma infestans (Hemiptera: Reduviidae) Integument.</title>
        <authorList>
            <person name="Calderon-Fernandez G.M."/>
            <person name="Moriconi D.E."/>
            <person name="Dulbecco A.B."/>
            <person name="Juarez M.P."/>
        </authorList>
    </citation>
    <scope>NUCLEOTIDE SEQUENCE</scope>
    <source>
        <strain evidence="2">Int1</strain>
        <tissue evidence="2">Integument</tissue>
    </source>
</reference>
<feature type="chain" id="PRO_5007904655" evidence="1">
    <location>
        <begin position="21"/>
        <end position="136"/>
    </location>
</feature>
<dbReference type="GO" id="GO:0004222">
    <property type="term" value="F:metalloendopeptidase activity"/>
    <property type="evidence" value="ECO:0007669"/>
    <property type="project" value="TreeGrafter"/>
</dbReference>
<dbReference type="GO" id="GO:0005886">
    <property type="term" value="C:plasma membrane"/>
    <property type="evidence" value="ECO:0007669"/>
    <property type="project" value="TreeGrafter"/>
</dbReference>
<protein>
    <submittedName>
        <fullName evidence="2">Disintegrin and metalloproteinase domain-containing protein 10 isoform x2</fullName>
    </submittedName>
</protein>
<name>A0A170WS25_TRIIF</name>
<dbReference type="PANTHER" id="PTHR45702">
    <property type="entry name" value="ADAM10/ADAM17 METALLOPEPTIDASE FAMILY MEMBER"/>
    <property type="match status" value="1"/>
</dbReference>
<dbReference type="InterPro" id="IPR051489">
    <property type="entry name" value="ADAM_Metalloproteinase"/>
</dbReference>
<dbReference type="EMBL" id="GEMB01005210">
    <property type="protein sequence ID" value="JAR98102.1"/>
    <property type="molecule type" value="Transcribed_RNA"/>
</dbReference>
<evidence type="ECO:0000256" key="1">
    <source>
        <dbReference type="SAM" id="SignalP"/>
    </source>
</evidence>
<dbReference type="AlphaFoldDB" id="A0A170WS25"/>
<sequence length="136" mass="15280">MFGAFGNIAFLILLVPYIESANRLNEYISHYEEAVYSREETLSAHHRAKRSAPHVGAVQLSFRAHGRSLRLRLKRDTTTFSQRLQVLDHAGRPIQVDTSHLYHGHLIGEPGSTVFGSILDGVFEGKIISPSESYYV</sequence>
<dbReference type="GO" id="GO:0006509">
    <property type="term" value="P:membrane protein ectodomain proteolysis"/>
    <property type="evidence" value="ECO:0007669"/>
    <property type="project" value="TreeGrafter"/>
</dbReference>
<dbReference type="GO" id="GO:0007219">
    <property type="term" value="P:Notch signaling pathway"/>
    <property type="evidence" value="ECO:0007669"/>
    <property type="project" value="TreeGrafter"/>
</dbReference>
<accession>A0A170WS25</accession>
<evidence type="ECO:0000313" key="2">
    <source>
        <dbReference type="EMBL" id="JAR98102.1"/>
    </source>
</evidence>
<dbReference type="PANTHER" id="PTHR45702:SF2">
    <property type="entry name" value="KUZBANIAN, ISOFORM A"/>
    <property type="match status" value="1"/>
</dbReference>
<proteinExistence type="predicted"/>
<keyword evidence="2" id="KW-0401">Integrin</keyword>
<feature type="non-terminal residue" evidence="2">
    <location>
        <position position="136"/>
    </location>
</feature>
<keyword evidence="1" id="KW-0732">Signal</keyword>
<dbReference type="GO" id="GO:0007229">
    <property type="term" value="P:integrin-mediated signaling pathway"/>
    <property type="evidence" value="ECO:0007669"/>
    <property type="project" value="UniProtKB-KW"/>
</dbReference>
<reference evidence="2" key="1">
    <citation type="submission" date="2016-04" db="EMBL/GenBank/DDBJ databases">
        <authorList>
            <person name="Calderon-Fernandez G.M.Sr."/>
        </authorList>
    </citation>
    <scope>NUCLEOTIDE SEQUENCE</scope>
    <source>
        <strain evidence="2">Int1</strain>
        <tissue evidence="2">Integument</tissue>
    </source>
</reference>
<organism evidence="2">
    <name type="scientific">Triatoma infestans</name>
    <name type="common">Assassin bug</name>
    <dbReference type="NCBI Taxonomy" id="30076"/>
    <lineage>
        <taxon>Eukaryota</taxon>
        <taxon>Metazoa</taxon>
        <taxon>Ecdysozoa</taxon>
        <taxon>Arthropoda</taxon>
        <taxon>Hexapoda</taxon>
        <taxon>Insecta</taxon>
        <taxon>Pterygota</taxon>
        <taxon>Neoptera</taxon>
        <taxon>Paraneoptera</taxon>
        <taxon>Hemiptera</taxon>
        <taxon>Heteroptera</taxon>
        <taxon>Panheteroptera</taxon>
        <taxon>Cimicomorpha</taxon>
        <taxon>Reduviidae</taxon>
        <taxon>Triatominae</taxon>
        <taxon>Triatoma</taxon>
    </lineage>
</organism>
<feature type="signal peptide" evidence="1">
    <location>
        <begin position="1"/>
        <end position="20"/>
    </location>
</feature>